<accession>A0A453EBV3</accession>
<reference evidence="2" key="1">
    <citation type="journal article" date="2014" name="Science">
        <title>Ancient hybridizations among the ancestral genomes of bread wheat.</title>
        <authorList>
            <consortium name="International Wheat Genome Sequencing Consortium,"/>
            <person name="Marcussen T."/>
            <person name="Sandve S.R."/>
            <person name="Heier L."/>
            <person name="Spannagl M."/>
            <person name="Pfeifer M."/>
            <person name="Jakobsen K.S."/>
            <person name="Wulff B.B."/>
            <person name="Steuernagel B."/>
            <person name="Mayer K.F."/>
            <person name="Olsen O.A."/>
        </authorList>
    </citation>
    <scope>NUCLEOTIDE SEQUENCE [LARGE SCALE GENOMIC DNA]</scope>
    <source>
        <strain evidence="2">cv. AL8/78</strain>
    </source>
</reference>
<organism evidence="1 2">
    <name type="scientific">Aegilops tauschii subsp. strangulata</name>
    <name type="common">Goatgrass</name>
    <dbReference type="NCBI Taxonomy" id="200361"/>
    <lineage>
        <taxon>Eukaryota</taxon>
        <taxon>Viridiplantae</taxon>
        <taxon>Streptophyta</taxon>
        <taxon>Embryophyta</taxon>
        <taxon>Tracheophyta</taxon>
        <taxon>Spermatophyta</taxon>
        <taxon>Magnoliopsida</taxon>
        <taxon>Liliopsida</taxon>
        <taxon>Poales</taxon>
        <taxon>Poaceae</taxon>
        <taxon>BOP clade</taxon>
        <taxon>Pooideae</taxon>
        <taxon>Triticodae</taxon>
        <taxon>Triticeae</taxon>
        <taxon>Triticinae</taxon>
        <taxon>Aegilops</taxon>
    </lineage>
</organism>
<dbReference type="Proteomes" id="UP000015105">
    <property type="component" value="Chromosome 3D"/>
</dbReference>
<proteinExistence type="predicted"/>
<dbReference type="Gramene" id="AET3Gv20286000.9">
    <property type="protein sequence ID" value="AET3Gv20286000.9"/>
    <property type="gene ID" value="AET3Gv20286000"/>
</dbReference>
<evidence type="ECO:0000313" key="2">
    <source>
        <dbReference type="Proteomes" id="UP000015105"/>
    </source>
</evidence>
<name>A0A453EBV3_AEGTS</name>
<sequence length="72" mass="8282">GLVGLRKMLEERSGDRFQWLLDGDVEDEGVEDAKGKQRRVGSGWISEVGDEERRIELLVSRYILTLCAFRRS</sequence>
<dbReference type="EnsemblPlants" id="AET3Gv20286000.9">
    <property type="protein sequence ID" value="AET3Gv20286000.9"/>
    <property type="gene ID" value="AET3Gv20286000"/>
</dbReference>
<reference evidence="1" key="5">
    <citation type="journal article" date="2021" name="G3 (Bethesda)">
        <title>Aegilops tauschii genome assembly Aet v5.0 features greater sequence contiguity and improved annotation.</title>
        <authorList>
            <person name="Wang L."/>
            <person name="Zhu T."/>
            <person name="Rodriguez J.C."/>
            <person name="Deal K.R."/>
            <person name="Dubcovsky J."/>
            <person name="McGuire P.E."/>
            <person name="Lux T."/>
            <person name="Spannagl M."/>
            <person name="Mayer K.F.X."/>
            <person name="Baldrich P."/>
            <person name="Meyers B.C."/>
            <person name="Huo N."/>
            <person name="Gu Y.Q."/>
            <person name="Zhou H."/>
            <person name="Devos K.M."/>
            <person name="Bennetzen J.L."/>
            <person name="Unver T."/>
            <person name="Budak H."/>
            <person name="Gulick P.J."/>
            <person name="Galiba G."/>
            <person name="Kalapos B."/>
            <person name="Nelson D.R."/>
            <person name="Li P."/>
            <person name="You F.M."/>
            <person name="Luo M.C."/>
            <person name="Dvorak J."/>
        </authorList>
    </citation>
    <scope>NUCLEOTIDE SEQUENCE [LARGE SCALE GENOMIC DNA]</scope>
    <source>
        <strain evidence="1">cv. AL8/78</strain>
    </source>
</reference>
<evidence type="ECO:0000313" key="1">
    <source>
        <dbReference type="EnsemblPlants" id="AET3Gv20286000.9"/>
    </source>
</evidence>
<reference evidence="2" key="2">
    <citation type="journal article" date="2017" name="Nat. Plants">
        <title>The Aegilops tauschii genome reveals multiple impacts of transposons.</title>
        <authorList>
            <person name="Zhao G."/>
            <person name="Zou C."/>
            <person name="Li K."/>
            <person name="Wang K."/>
            <person name="Li T."/>
            <person name="Gao L."/>
            <person name="Zhang X."/>
            <person name="Wang H."/>
            <person name="Yang Z."/>
            <person name="Liu X."/>
            <person name="Jiang W."/>
            <person name="Mao L."/>
            <person name="Kong X."/>
            <person name="Jiao Y."/>
            <person name="Jia J."/>
        </authorList>
    </citation>
    <scope>NUCLEOTIDE SEQUENCE [LARGE SCALE GENOMIC DNA]</scope>
    <source>
        <strain evidence="2">cv. AL8/78</strain>
    </source>
</reference>
<dbReference type="AlphaFoldDB" id="A0A453EBV3"/>
<reference evidence="1" key="4">
    <citation type="submission" date="2019-03" db="UniProtKB">
        <authorList>
            <consortium name="EnsemblPlants"/>
        </authorList>
    </citation>
    <scope>IDENTIFICATION</scope>
</reference>
<keyword evidence="2" id="KW-1185">Reference proteome</keyword>
<reference evidence="1" key="3">
    <citation type="journal article" date="2017" name="Nature">
        <title>Genome sequence of the progenitor of the wheat D genome Aegilops tauschii.</title>
        <authorList>
            <person name="Luo M.C."/>
            <person name="Gu Y.Q."/>
            <person name="Puiu D."/>
            <person name="Wang H."/>
            <person name="Twardziok S.O."/>
            <person name="Deal K.R."/>
            <person name="Huo N."/>
            <person name="Zhu T."/>
            <person name="Wang L."/>
            <person name="Wang Y."/>
            <person name="McGuire P.E."/>
            <person name="Liu S."/>
            <person name="Long H."/>
            <person name="Ramasamy R.K."/>
            <person name="Rodriguez J.C."/>
            <person name="Van S.L."/>
            <person name="Yuan L."/>
            <person name="Wang Z."/>
            <person name="Xia Z."/>
            <person name="Xiao L."/>
            <person name="Anderson O.D."/>
            <person name="Ouyang S."/>
            <person name="Liang Y."/>
            <person name="Zimin A.V."/>
            <person name="Pertea G."/>
            <person name="Qi P."/>
            <person name="Bennetzen J.L."/>
            <person name="Dai X."/>
            <person name="Dawson M.W."/>
            <person name="Muller H.G."/>
            <person name="Kugler K."/>
            <person name="Rivarola-Duarte L."/>
            <person name="Spannagl M."/>
            <person name="Mayer K.F.X."/>
            <person name="Lu F.H."/>
            <person name="Bevan M.W."/>
            <person name="Leroy P."/>
            <person name="Li P."/>
            <person name="You F.M."/>
            <person name="Sun Q."/>
            <person name="Liu Z."/>
            <person name="Lyons E."/>
            <person name="Wicker T."/>
            <person name="Salzberg S.L."/>
            <person name="Devos K.M."/>
            <person name="Dvorak J."/>
        </authorList>
    </citation>
    <scope>NUCLEOTIDE SEQUENCE [LARGE SCALE GENOMIC DNA]</scope>
    <source>
        <strain evidence="1">cv. AL8/78</strain>
    </source>
</reference>
<protein>
    <submittedName>
        <fullName evidence="1">Uncharacterized protein</fullName>
    </submittedName>
</protein>